<reference evidence="2" key="1">
    <citation type="submission" date="2016-10" db="EMBL/GenBank/DDBJ databases">
        <authorList>
            <person name="Varghese N."/>
        </authorList>
    </citation>
    <scope>NUCLEOTIDE SEQUENCE [LARGE SCALE GENOMIC DNA]</scope>
    <source>
        <strain evidence="2">DSM 44719</strain>
    </source>
</reference>
<sequence>MSDISDSNVISRTDRYGRWISQLRKLAGCCLRALWLLLQILRVIDTMRWLVSQAQSCIEELRDGDWLDGWNQLRRHAGNDLIPPRFPPG</sequence>
<name>A0A1H4IWN1_RHOJO</name>
<dbReference type="EMBL" id="FNTL01000002">
    <property type="protein sequence ID" value="SEB38500.1"/>
    <property type="molecule type" value="Genomic_DNA"/>
</dbReference>
<dbReference type="AlphaFoldDB" id="A0A1H4IWN1"/>
<evidence type="ECO:0000313" key="2">
    <source>
        <dbReference type="Proteomes" id="UP000183407"/>
    </source>
</evidence>
<protein>
    <submittedName>
        <fullName evidence="1">Uncharacterized protein</fullName>
    </submittedName>
</protein>
<proteinExistence type="predicted"/>
<organism evidence="1 2">
    <name type="scientific">Rhodococcus jostii</name>
    <dbReference type="NCBI Taxonomy" id="132919"/>
    <lineage>
        <taxon>Bacteria</taxon>
        <taxon>Bacillati</taxon>
        <taxon>Actinomycetota</taxon>
        <taxon>Actinomycetes</taxon>
        <taxon>Mycobacteriales</taxon>
        <taxon>Nocardiaceae</taxon>
        <taxon>Rhodococcus</taxon>
    </lineage>
</organism>
<evidence type="ECO:0000313" key="1">
    <source>
        <dbReference type="EMBL" id="SEB38500.1"/>
    </source>
</evidence>
<dbReference type="Proteomes" id="UP000183407">
    <property type="component" value="Unassembled WGS sequence"/>
</dbReference>
<accession>A0A1H4IWN1</accession>
<gene>
    <name evidence="1" type="ORF">SAMN04490220_0605</name>
</gene>